<gene>
    <name evidence="2" type="ORF">EYF80_011805</name>
</gene>
<organism evidence="2 3">
    <name type="scientific">Liparis tanakae</name>
    <name type="common">Tanaka's snailfish</name>
    <dbReference type="NCBI Taxonomy" id="230148"/>
    <lineage>
        <taxon>Eukaryota</taxon>
        <taxon>Metazoa</taxon>
        <taxon>Chordata</taxon>
        <taxon>Craniata</taxon>
        <taxon>Vertebrata</taxon>
        <taxon>Euteleostomi</taxon>
        <taxon>Actinopterygii</taxon>
        <taxon>Neopterygii</taxon>
        <taxon>Teleostei</taxon>
        <taxon>Neoteleostei</taxon>
        <taxon>Acanthomorphata</taxon>
        <taxon>Eupercaria</taxon>
        <taxon>Perciformes</taxon>
        <taxon>Cottioidei</taxon>
        <taxon>Cottales</taxon>
        <taxon>Liparidae</taxon>
        <taxon>Liparis</taxon>
    </lineage>
</organism>
<evidence type="ECO:0000313" key="3">
    <source>
        <dbReference type="Proteomes" id="UP000314294"/>
    </source>
</evidence>
<protein>
    <submittedName>
        <fullName evidence="2">Uncharacterized protein</fullName>
    </submittedName>
</protein>
<dbReference type="OrthoDB" id="6020229at2759"/>
<reference evidence="2 3" key="1">
    <citation type="submission" date="2019-03" db="EMBL/GenBank/DDBJ databases">
        <title>First draft genome of Liparis tanakae, snailfish: a comprehensive survey of snailfish specific genes.</title>
        <authorList>
            <person name="Kim W."/>
            <person name="Song I."/>
            <person name="Jeong J.-H."/>
            <person name="Kim D."/>
            <person name="Kim S."/>
            <person name="Ryu S."/>
            <person name="Song J.Y."/>
            <person name="Lee S.K."/>
        </authorList>
    </citation>
    <scope>NUCLEOTIDE SEQUENCE [LARGE SCALE GENOMIC DNA]</scope>
    <source>
        <tissue evidence="2">Muscle</tissue>
    </source>
</reference>
<evidence type="ECO:0000256" key="1">
    <source>
        <dbReference type="SAM" id="MobiDB-lite"/>
    </source>
</evidence>
<name>A0A4Z2IJW2_9TELE</name>
<proteinExistence type="predicted"/>
<evidence type="ECO:0000313" key="2">
    <source>
        <dbReference type="EMBL" id="TNN78051.1"/>
    </source>
</evidence>
<dbReference type="AlphaFoldDB" id="A0A4Z2IJW2"/>
<sequence>MSFLQQSEIAEGNEISFETISASSSFQMEARHEGCLGKLPFPQTDLPLDWMRPRTCGRCQPSVGADTDLDESRHCRLFLWPGAELCFAASPLPEESCTTLLEAQAILPGPLDGREAKGKRNHRRRLQQLWSNTVGQHRDNGACALVGISARVYFLQKNCLSKCNNTDIMLTPGRWVLSLICAPSACGVQFVLRAFRLSVVAALQSSGHAGLKPSAQELGGEYKSSKCPEILQIRPEDNSQRRRLGLHESTEGARTLAQQLSFEAAPQHSALLLLMWMFMADWVLRPSRQEGPRAAEARCLLKPGDPSRSRAALTCPWLQLPSPRPFTQLSRRTGLPDTTCLLSMHKPLATLRTCSTGSEVRGVRGGGRRLHHGVVLRQVPGHLAHVPAEAAAAQTAPQLLLGRHVAGRQVAVLGPAAVQELGELVHPHLGHALQVLEEARRRVGGREETDSTEARATPERRQSEARVRPE</sequence>
<keyword evidence="3" id="KW-1185">Reference proteome</keyword>
<dbReference type="Proteomes" id="UP000314294">
    <property type="component" value="Unassembled WGS sequence"/>
</dbReference>
<comment type="caution">
    <text evidence="2">The sequence shown here is derived from an EMBL/GenBank/DDBJ whole genome shotgun (WGS) entry which is preliminary data.</text>
</comment>
<dbReference type="EMBL" id="SRLO01000077">
    <property type="protein sequence ID" value="TNN78051.1"/>
    <property type="molecule type" value="Genomic_DNA"/>
</dbReference>
<accession>A0A4Z2IJW2</accession>
<feature type="region of interest" description="Disordered" evidence="1">
    <location>
        <begin position="440"/>
        <end position="470"/>
    </location>
</feature>